<name>A0A067T457_GALM3</name>
<dbReference type="Gene3D" id="3.80.10.10">
    <property type="entry name" value="Ribonuclease Inhibitor"/>
    <property type="match status" value="1"/>
</dbReference>
<dbReference type="OrthoDB" id="3070090at2759"/>
<dbReference type="Proteomes" id="UP000027222">
    <property type="component" value="Unassembled WGS sequence"/>
</dbReference>
<protein>
    <recommendedName>
        <fullName evidence="3">F-box domain-containing protein</fullName>
    </recommendedName>
</protein>
<evidence type="ECO:0000313" key="1">
    <source>
        <dbReference type="EMBL" id="KDR74724.1"/>
    </source>
</evidence>
<dbReference type="SUPFAM" id="SSF52047">
    <property type="entry name" value="RNI-like"/>
    <property type="match status" value="1"/>
</dbReference>
<evidence type="ECO:0000313" key="2">
    <source>
        <dbReference type="Proteomes" id="UP000027222"/>
    </source>
</evidence>
<proteinExistence type="predicted"/>
<reference evidence="2" key="1">
    <citation type="journal article" date="2014" name="Proc. Natl. Acad. Sci. U.S.A.">
        <title>Extensive sampling of basidiomycete genomes demonstrates inadequacy of the white-rot/brown-rot paradigm for wood decay fungi.</title>
        <authorList>
            <person name="Riley R."/>
            <person name="Salamov A.A."/>
            <person name="Brown D.W."/>
            <person name="Nagy L.G."/>
            <person name="Floudas D."/>
            <person name="Held B.W."/>
            <person name="Levasseur A."/>
            <person name="Lombard V."/>
            <person name="Morin E."/>
            <person name="Otillar R."/>
            <person name="Lindquist E.A."/>
            <person name="Sun H."/>
            <person name="LaButti K.M."/>
            <person name="Schmutz J."/>
            <person name="Jabbour D."/>
            <person name="Luo H."/>
            <person name="Baker S.E."/>
            <person name="Pisabarro A.G."/>
            <person name="Walton J.D."/>
            <person name="Blanchette R.A."/>
            <person name="Henrissat B."/>
            <person name="Martin F."/>
            <person name="Cullen D."/>
            <person name="Hibbett D.S."/>
            <person name="Grigoriev I.V."/>
        </authorList>
    </citation>
    <scope>NUCLEOTIDE SEQUENCE [LARGE SCALE GENOMIC DNA]</scope>
    <source>
        <strain evidence="2">CBS 339.88</strain>
    </source>
</reference>
<evidence type="ECO:0008006" key="3">
    <source>
        <dbReference type="Google" id="ProtNLM"/>
    </source>
</evidence>
<gene>
    <name evidence="1" type="ORF">GALMADRAFT_561316</name>
</gene>
<dbReference type="AlphaFoldDB" id="A0A067T457"/>
<sequence>MQVVGREWKTFTNHGILQKNPRIASYVRRLDLNMGDTNGWLFDDPLFRETMELVTRTWTVGMKLAVSAFGWSNAFQFPYNRILETQFSKPFITPFITFLDLNFMRNVPVSLLAHCPYLVELKLIRVTVEAIRPLNAIDIDRSLRPRLRKFTFKSCGDTIRILATGYIDFGYLQHLPISGCLSDELGDIELILNASSSSLEHLQLDFDQLELGDRLDLYDLGKIPNLTFLSISAVDLDEDSFIDVCNLLRTIPSERTKIKTIAVGFRGIWTIP</sequence>
<dbReference type="InterPro" id="IPR032675">
    <property type="entry name" value="LRR_dom_sf"/>
</dbReference>
<organism evidence="1 2">
    <name type="scientific">Galerina marginata (strain CBS 339.88)</name>
    <dbReference type="NCBI Taxonomy" id="685588"/>
    <lineage>
        <taxon>Eukaryota</taxon>
        <taxon>Fungi</taxon>
        <taxon>Dikarya</taxon>
        <taxon>Basidiomycota</taxon>
        <taxon>Agaricomycotina</taxon>
        <taxon>Agaricomycetes</taxon>
        <taxon>Agaricomycetidae</taxon>
        <taxon>Agaricales</taxon>
        <taxon>Agaricineae</taxon>
        <taxon>Strophariaceae</taxon>
        <taxon>Galerina</taxon>
    </lineage>
</organism>
<keyword evidence="2" id="KW-1185">Reference proteome</keyword>
<dbReference type="EMBL" id="KL142382">
    <property type="protein sequence ID" value="KDR74724.1"/>
    <property type="molecule type" value="Genomic_DNA"/>
</dbReference>
<dbReference type="HOGENOM" id="CLU_1023253_0_0_1"/>
<accession>A0A067T457</accession>